<dbReference type="SMART" id="SM00388">
    <property type="entry name" value="HisKA"/>
    <property type="match status" value="1"/>
</dbReference>
<dbReference type="EC" id="2.7.13.3" evidence="2"/>
<dbReference type="Pfam" id="PF00512">
    <property type="entry name" value="HisKA"/>
    <property type="match status" value="1"/>
</dbReference>
<name>A0A1H6HH08_MAGFU</name>
<keyword evidence="8" id="KW-0808">Transferase</keyword>
<evidence type="ECO:0000256" key="1">
    <source>
        <dbReference type="ARBA" id="ARBA00000085"/>
    </source>
</evidence>
<dbReference type="SMART" id="SM00448">
    <property type="entry name" value="REC"/>
    <property type="match status" value="1"/>
</dbReference>
<evidence type="ECO:0000259" key="7">
    <source>
        <dbReference type="PROSITE" id="PS50112"/>
    </source>
</evidence>
<gene>
    <name evidence="8" type="ORF">SAMN04244559_01703</name>
</gene>
<evidence type="ECO:0000259" key="6">
    <source>
        <dbReference type="PROSITE" id="PS50110"/>
    </source>
</evidence>
<dbReference type="AlphaFoldDB" id="A0A1H6HH08"/>
<dbReference type="Pfam" id="PF02518">
    <property type="entry name" value="HATPase_c"/>
    <property type="match status" value="1"/>
</dbReference>
<feature type="domain" description="Response regulatory" evidence="6">
    <location>
        <begin position="659"/>
        <end position="774"/>
    </location>
</feature>
<dbReference type="InterPro" id="IPR036890">
    <property type="entry name" value="HATPase_C_sf"/>
</dbReference>
<dbReference type="RefSeq" id="WP_074767562.1">
    <property type="nucleotide sequence ID" value="NZ_FNWO01000006.1"/>
</dbReference>
<evidence type="ECO:0000313" key="9">
    <source>
        <dbReference type="Proteomes" id="UP000182983"/>
    </source>
</evidence>
<comment type="catalytic activity">
    <reaction evidence="1">
        <text>ATP + protein L-histidine = ADP + protein N-phospho-L-histidine.</text>
        <dbReference type="EC" id="2.7.13.3"/>
    </reaction>
</comment>
<evidence type="ECO:0000256" key="2">
    <source>
        <dbReference type="ARBA" id="ARBA00012438"/>
    </source>
</evidence>
<dbReference type="Pfam" id="PF00072">
    <property type="entry name" value="Response_reg"/>
    <property type="match status" value="1"/>
</dbReference>
<feature type="domain" description="PAS" evidence="7">
    <location>
        <begin position="269"/>
        <end position="339"/>
    </location>
</feature>
<dbReference type="CDD" id="cd00130">
    <property type="entry name" value="PAS"/>
    <property type="match status" value="2"/>
</dbReference>
<dbReference type="InterPro" id="IPR000014">
    <property type="entry name" value="PAS"/>
</dbReference>
<dbReference type="SUPFAM" id="SSF52172">
    <property type="entry name" value="CheY-like"/>
    <property type="match status" value="1"/>
</dbReference>
<dbReference type="SUPFAM" id="SSF55874">
    <property type="entry name" value="ATPase domain of HSP90 chaperone/DNA topoisomerase II/histidine kinase"/>
    <property type="match status" value="1"/>
</dbReference>
<accession>A0A1H6HH08</accession>
<dbReference type="InterPro" id="IPR004358">
    <property type="entry name" value="Sig_transdc_His_kin-like_C"/>
</dbReference>
<dbReference type="InterPro" id="IPR005467">
    <property type="entry name" value="His_kinase_dom"/>
</dbReference>
<dbReference type="InterPro" id="IPR003661">
    <property type="entry name" value="HisK_dim/P_dom"/>
</dbReference>
<feature type="modified residue" description="4-aspartylphosphate" evidence="4">
    <location>
        <position position="709"/>
    </location>
</feature>
<proteinExistence type="predicted"/>
<dbReference type="PROSITE" id="PS50112">
    <property type="entry name" value="PAS"/>
    <property type="match status" value="2"/>
</dbReference>
<dbReference type="PROSITE" id="PS50110">
    <property type="entry name" value="RESPONSE_REGULATORY"/>
    <property type="match status" value="1"/>
</dbReference>
<dbReference type="PANTHER" id="PTHR43065:SF42">
    <property type="entry name" value="TWO-COMPONENT SENSOR PPRA"/>
    <property type="match status" value="1"/>
</dbReference>
<dbReference type="InterPro" id="IPR013656">
    <property type="entry name" value="PAS_4"/>
</dbReference>
<dbReference type="InterPro" id="IPR036097">
    <property type="entry name" value="HisK_dim/P_sf"/>
</dbReference>
<dbReference type="SUPFAM" id="SSF47384">
    <property type="entry name" value="Homodimeric domain of signal transducing histidine kinase"/>
    <property type="match status" value="1"/>
</dbReference>
<dbReference type="Gene3D" id="3.30.450.20">
    <property type="entry name" value="PAS domain"/>
    <property type="match status" value="2"/>
</dbReference>
<dbReference type="Proteomes" id="UP000182983">
    <property type="component" value="Unassembled WGS sequence"/>
</dbReference>
<organism evidence="8 9">
    <name type="scientific">Magnetospirillum fulvum</name>
    <name type="common">Rhodospirillum fulvum</name>
    <dbReference type="NCBI Taxonomy" id="1082"/>
    <lineage>
        <taxon>Bacteria</taxon>
        <taxon>Pseudomonadati</taxon>
        <taxon>Pseudomonadota</taxon>
        <taxon>Alphaproteobacteria</taxon>
        <taxon>Rhodospirillales</taxon>
        <taxon>Rhodospirillaceae</taxon>
        <taxon>Magnetospirillum</taxon>
    </lineage>
</organism>
<dbReference type="NCBIfam" id="TIGR00229">
    <property type="entry name" value="sensory_box"/>
    <property type="match status" value="2"/>
</dbReference>
<dbReference type="InterPro" id="IPR011006">
    <property type="entry name" value="CheY-like_superfamily"/>
</dbReference>
<dbReference type="SMART" id="SM00091">
    <property type="entry name" value="PAS"/>
    <property type="match status" value="3"/>
</dbReference>
<keyword evidence="8" id="KW-0418">Kinase</keyword>
<reference evidence="9" key="1">
    <citation type="submission" date="2016-10" db="EMBL/GenBank/DDBJ databases">
        <authorList>
            <person name="Varghese N."/>
            <person name="Submissions S."/>
        </authorList>
    </citation>
    <scope>NUCLEOTIDE SEQUENCE [LARGE SCALE GENOMIC DNA]</scope>
    <source>
        <strain evidence="9">DSM 13234</strain>
    </source>
</reference>
<feature type="domain" description="PAS" evidence="7">
    <location>
        <begin position="157"/>
        <end position="216"/>
    </location>
</feature>
<keyword evidence="9" id="KW-1185">Reference proteome</keyword>
<evidence type="ECO:0000259" key="5">
    <source>
        <dbReference type="PROSITE" id="PS50109"/>
    </source>
</evidence>
<dbReference type="OrthoDB" id="9796100at2"/>
<dbReference type="PROSITE" id="PS50109">
    <property type="entry name" value="HIS_KIN"/>
    <property type="match status" value="1"/>
</dbReference>
<dbReference type="CDD" id="cd00082">
    <property type="entry name" value="HisKA"/>
    <property type="match status" value="1"/>
</dbReference>
<dbReference type="Gene3D" id="3.40.50.2300">
    <property type="match status" value="1"/>
</dbReference>
<keyword evidence="3 4" id="KW-0597">Phosphoprotein</keyword>
<evidence type="ECO:0000313" key="8">
    <source>
        <dbReference type="EMBL" id="SEH35079.1"/>
    </source>
</evidence>
<evidence type="ECO:0000256" key="4">
    <source>
        <dbReference type="PROSITE-ProRule" id="PRU00169"/>
    </source>
</evidence>
<dbReference type="EMBL" id="FNWO01000006">
    <property type="protein sequence ID" value="SEH35079.1"/>
    <property type="molecule type" value="Genomic_DNA"/>
</dbReference>
<dbReference type="InterPro" id="IPR035965">
    <property type="entry name" value="PAS-like_dom_sf"/>
</dbReference>
<dbReference type="Gene3D" id="1.10.287.130">
    <property type="match status" value="1"/>
</dbReference>
<dbReference type="FunFam" id="1.10.287.130:FF:000037">
    <property type="entry name" value="Hybrid sensor histidine kinase/response regulator"/>
    <property type="match status" value="1"/>
</dbReference>
<protein>
    <recommendedName>
        <fullName evidence="2">histidine kinase</fullName>
        <ecNumber evidence="2">2.7.13.3</ecNumber>
    </recommendedName>
</protein>
<dbReference type="InterPro" id="IPR003594">
    <property type="entry name" value="HATPase_dom"/>
</dbReference>
<dbReference type="GO" id="GO:0000155">
    <property type="term" value="F:phosphorelay sensor kinase activity"/>
    <property type="evidence" value="ECO:0007669"/>
    <property type="project" value="InterPro"/>
</dbReference>
<dbReference type="PANTHER" id="PTHR43065">
    <property type="entry name" value="SENSOR HISTIDINE KINASE"/>
    <property type="match status" value="1"/>
</dbReference>
<evidence type="ECO:0000256" key="3">
    <source>
        <dbReference type="ARBA" id="ARBA00022553"/>
    </source>
</evidence>
<dbReference type="SMART" id="SM00387">
    <property type="entry name" value="HATPase_c"/>
    <property type="match status" value="1"/>
</dbReference>
<sequence length="781" mass="83970">MPTDAAPVPVPPSPAAPGRLARWWSRLVRRPAPARLAAALAAALEDDPRALLVVGADGRDLFRNRAARRLLGPASDPLATLRARTEGDERACAGIERIEIAARLGAPRRAEIGLAQPGGGREWLALEVRPGDRPGVLMWSAEDVSGRRAIVETLRRENELLSDFVDYLPVGCYSADANGTVRYVNQRLADWLGRSGEDLVGRTLEDLLGTVPNPEEERAELRFKGRSGEVFQGLVAHSVFDEGGEMFTRSVVVRDPLPEQHLERAVRAAERRFRWLFDDAPVGIALVDPDGILSGCNLALQAMLGIEQGDIVGRPIAGFIAEDSRAGAVEQLSRVMQGSLPGTHLDVRLTGKRAPIAQLFVSPSHEDGDITGLVIHFIDATEQRNLELQFAQSQKMQAMGQLAGGVAHDFNNLLTAMIGFCDLLLQRHGVGDPSFADIMQVKQNANRAAALVRQLLAFSRRQALQPRRLAVTDALADLSTLLRRLLGETIELKMVHGRALGLVRVDPGQFDQVIINLAVNARDAMPGGGTLTIRTNAVHVDQAVQRGPELMPPGDYVLIEIADTGTGIGRDTLPRIFEPFFSTKEIGAGTGLGLSTVYGIVRQTDGFVFVDSEPGQGATFSIYLPRIDGGDASDGAAQPRRAVAVEDSPAATDLTGSGTILLVEDEDAVRLFGARALRNKGYTVIEARSGEQATELLRGPQPIDLLISDVVMPGMDGVTLAGLVRTERPQVRVILISGYSEDVARDGIGPDAGFAFLPKPFSLAQLAGAVKRALTGHDTER</sequence>
<dbReference type="PRINTS" id="PR00344">
    <property type="entry name" value="BCTRLSENSOR"/>
</dbReference>
<dbReference type="Pfam" id="PF08448">
    <property type="entry name" value="PAS_4"/>
    <property type="match status" value="2"/>
</dbReference>
<dbReference type="SUPFAM" id="SSF55785">
    <property type="entry name" value="PYP-like sensor domain (PAS domain)"/>
    <property type="match status" value="2"/>
</dbReference>
<dbReference type="InterPro" id="IPR001789">
    <property type="entry name" value="Sig_transdc_resp-reg_receiver"/>
</dbReference>
<dbReference type="Gene3D" id="3.30.565.10">
    <property type="entry name" value="Histidine kinase-like ATPase, C-terminal domain"/>
    <property type="match status" value="1"/>
</dbReference>
<feature type="domain" description="Histidine kinase" evidence="5">
    <location>
        <begin position="405"/>
        <end position="628"/>
    </location>
</feature>